<sequence length="47" mass="5406">MFRIFYRLFLREQMADKEKQDAVLKASEANYTLIQPVALTDKPGTGT</sequence>
<dbReference type="AlphaFoldDB" id="A0A1H8KFR0"/>
<dbReference type="EMBL" id="FOCI01000070">
    <property type="protein sequence ID" value="SEN91521.1"/>
    <property type="molecule type" value="Genomic_DNA"/>
</dbReference>
<name>A0A1H8KFR0_9RHOB</name>
<dbReference type="STRING" id="245187.SAMN04488003_1701"/>
<proteinExistence type="predicted"/>
<reference evidence="2 3" key="1">
    <citation type="submission" date="2016-10" db="EMBL/GenBank/DDBJ databases">
        <authorList>
            <person name="de Groot N.N."/>
        </authorList>
    </citation>
    <scope>NUCLEOTIDE SEQUENCE [LARGE SCALE GENOMIC DNA]</scope>
    <source>
        <strain evidence="2 3">DSM 16213</strain>
    </source>
</reference>
<evidence type="ECO:0000313" key="2">
    <source>
        <dbReference type="EMBL" id="SEN91521.1"/>
    </source>
</evidence>
<organism evidence="2 3">
    <name type="scientific">Loktanella fryxellensis</name>
    <dbReference type="NCBI Taxonomy" id="245187"/>
    <lineage>
        <taxon>Bacteria</taxon>
        <taxon>Pseudomonadati</taxon>
        <taxon>Pseudomonadota</taxon>
        <taxon>Alphaproteobacteria</taxon>
        <taxon>Rhodobacterales</taxon>
        <taxon>Roseobacteraceae</taxon>
        <taxon>Loktanella</taxon>
    </lineage>
</organism>
<gene>
    <name evidence="2" type="ORF">SAMN04488003_1701</name>
</gene>
<dbReference type="Proteomes" id="UP000199585">
    <property type="component" value="Unassembled WGS sequence"/>
</dbReference>
<accession>A0A1H8KFR0</accession>
<feature type="domain" description="NAD(P)-binding" evidence="1">
    <location>
        <begin position="5"/>
        <end position="46"/>
    </location>
</feature>
<dbReference type="InterPro" id="IPR016040">
    <property type="entry name" value="NAD(P)-bd_dom"/>
</dbReference>
<evidence type="ECO:0000313" key="3">
    <source>
        <dbReference type="Proteomes" id="UP000199585"/>
    </source>
</evidence>
<evidence type="ECO:0000259" key="1">
    <source>
        <dbReference type="Pfam" id="PF13460"/>
    </source>
</evidence>
<keyword evidence="3" id="KW-1185">Reference proteome</keyword>
<dbReference type="Pfam" id="PF13460">
    <property type="entry name" value="NAD_binding_10"/>
    <property type="match status" value="1"/>
</dbReference>
<protein>
    <recommendedName>
        <fullName evidence="1">NAD(P)-binding domain-containing protein</fullName>
    </recommendedName>
</protein>